<gene>
    <name evidence="1" type="ORF">MHSWG343_11040</name>
</gene>
<dbReference type="Proteomes" id="UP000324831">
    <property type="component" value="Unassembled WGS sequence"/>
</dbReference>
<sequence length="43" mass="5002">KKIEIKRRVYKGGVEYGKDWMKSFNSSEALVLTIKNTQVQVTQ</sequence>
<accession>A0A478FUS9</accession>
<dbReference type="EMBL" id="BIMN01000020">
    <property type="protein sequence ID" value="GCE64096.1"/>
    <property type="molecule type" value="Genomic_DNA"/>
</dbReference>
<comment type="caution">
    <text evidence="1">The sequence shown here is derived from an EMBL/GenBank/DDBJ whole genome shotgun (WGS) entry which is preliminary data.</text>
</comment>
<protein>
    <submittedName>
        <fullName evidence="1">Uncharacterized protein</fullName>
    </submittedName>
</protein>
<feature type="non-terminal residue" evidence="1">
    <location>
        <position position="1"/>
    </location>
</feature>
<name>A0A478FUS9_9MOLU</name>
<evidence type="ECO:0000313" key="2">
    <source>
        <dbReference type="Proteomes" id="UP000324831"/>
    </source>
</evidence>
<dbReference type="AlphaFoldDB" id="A0A478FUS9"/>
<reference evidence="1 2" key="1">
    <citation type="submission" date="2019-01" db="EMBL/GenBank/DDBJ databases">
        <title>Draft genome sequences of Candidatus Mycoplasma haemohominis SWG34-3 identified from a patient with pyrexia, anemia and liver dysfunction.</title>
        <authorList>
            <person name="Sekizuka T."/>
            <person name="Hattori N."/>
            <person name="Katano H."/>
            <person name="Takuma T."/>
            <person name="Ito T."/>
            <person name="Arai N."/>
            <person name="Yanai R."/>
            <person name="Ishii S."/>
            <person name="Miura Y."/>
            <person name="Tokunaga T."/>
            <person name="Watanabe H."/>
            <person name="Nomura N."/>
            <person name="Eguchi J."/>
            <person name="Arai T."/>
            <person name="Hasegawa H."/>
            <person name="Nakamaki T."/>
            <person name="Wakita T."/>
            <person name="Niki Y."/>
            <person name="Kuroda M."/>
        </authorList>
    </citation>
    <scope>NUCLEOTIDE SEQUENCE [LARGE SCALE GENOMIC DNA]</scope>
    <source>
        <strain evidence="1">SWG34-3</strain>
    </source>
</reference>
<organism evidence="1 2">
    <name type="scientific">Candidatus Mycoplasma haematohominis</name>
    <dbReference type="NCBI Taxonomy" id="1494318"/>
    <lineage>
        <taxon>Bacteria</taxon>
        <taxon>Bacillati</taxon>
        <taxon>Mycoplasmatota</taxon>
        <taxon>Mollicutes</taxon>
        <taxon>Mycoplasmataceae</taxon>
        <taxon>Mycoplasma</taxon>
    </lineage>
</organism>
<evidence type="ECO:0000313" key="1">
    <source>
        <dbReference type="EMBL" id="GCE64096.1"/>
    </source>
</evidence>
<proteinExistence type="predicted"/>